<evidence type="ECO:0000259" key="8">
    <source>
        <dbReference type="Pfam" id="PF02706"/>
    </source>
</evidence>
<evidence type="ECO:0000259" key="9">
    <source>
        <dbReference type="Pfam" id="PF13807"/>
    </source>
</evidence>
<dbReference type="Gene3D" id="3.40.50.300">
    <property type="entry name" value="P-loop containing nucleotide triphosphate hydrolases"/>
    <property type="match status" value="1"/>
</dbReference>
<evidence type="ECO:0000313" key="11">
    <source>
        <dbReference type="Proteomes" id="UP000676951"/>
    </source>
</evidence>
<keyword evidence="4 7" id="KW-1133">Transmembrane helix</keyword>
<evidence type="ECO:0000256" key="5">
    <source>
        <dbReference type="ARBA" id="ARBA00023136"/>
    </source>
</evidence>
<keyword evidence="3 7" id="KW-0812">Transmembrane</keyword>
<dbReference type="InterPro" id="IPR003856">
    <property type="entry name" value="LPS_length_determ_N"/>
</dbReference>
<evidence type="ECO:0000256" key="4">
    <source>
        <dbReference type="ARBA" id="ARBA00022989"/>
    </source>
</evidence>
<proteinExistence type="predicted"/>
<dbReference type="AlphaFoldDB" id="A0A975P264"/>
<dbReference type="Proteomes" id="UP000676951">
    <property type="component" value="Chromosome"/>
</dbReference>
<evidence type="ECO:0000256" key="3">
    <source>
        <dbReference type="ARBA" id="ARBA00022692"/>
    </source>
</evidence>
<accession>A0A975P264</accession>
<evidence type="ECO:0000256" key="1">
    <source>
        <dbReference type="ARBA" id="ARBA00004651"/>
    </source>
</evidence>
<dbReference type="GO" id="GO:0005886">
    <property type="term" value="C:plasma membrane"/>
    <property type="evidence" value="ECO:0007669"/>
    <property type="project" value="UniProtKB-SubCell"/>
</dbReference>
<keyword evidence="6" id="KW-0175">Coiled coil</keyword>
<dbReference type="InterPro" id="IPR050445">
    <property type="entry name" value="Bact_polysacc_biosynth/exp"/>
</dbReference>
<keyword evidence="5 7" id="KW-0472">Membrane</keyword>
<feature type="domain" description="Tyrosine-protein kinase G-rich" evidence="9">
    <location>
        <begin position="415"/>
        <end position="492"/>
    </location>
</feature>
<evidence type="ECO:0000313" key="10">
    <source>
        <dbReference type="EMBL" id="QWG25713.1"/>
    </source>
</evidence>
<comment type="subcellular location">
    <subcellularLocation>
        <location evidence="1">Cell membrane</location>
        <topology evidence="1">Multi-pass membrane protein</topology>
    </subcellularLocation>
</comment>
<feature type="domain" description="Polysaccharide chain length determinant N-terminal" evidence="8">
    <location>
        <begin position="52"/>
        <end position="143"/>
    </location>
</feature>
<dbReference type="InterPro" id="IPR027417">
    <property type="entry name" value="P-loop_NTPase"/>
</dbReference>
<gene>
    <name evidence="10" type="ORF">KMZ93_12955</name>
</gene>
<evidence type="ECO:0000256" key="7">
    <source>
        <dbReference type="SAM" id="Phobius"/>
    </source>
</evidence>
<evidence type="ECO:0000256" key="2">
    <source>
        <dbReference type="ARBA" id="ARBA00022475"/>
    </source>
</evidence>
<dbReference type="Pfam" id="PF02706">
    <property type="entry name" value="Wzz"/>
    <property type="match status" value="1"/>
</dbReference>
<sequence>MRLAFWRAGKDTAGRARALVQKAVSKPAPAAYGPAAAPVPAAPVAAAAMSGDLDLRALGQALSRKKGWIIVPTLLAAVLSVAAVNVVTPRYKSEARILVDGRENVFLRPSGERNEERTSLDAEAVTSQVQLVLSRDLAREIIRKNKLAERPEFDPVLKGVSPLKSLLPLFGIGRDPFSLTPEERVLDAYYDRLTAYAVDKSRVIVIEFQSRDPELAARVANSIAEGYLVLQQSVRQEQAKSASLWLSGEIDSLRKKVAEAESRVEDFRSKSSLFIGTNNTTLSNQQMGELNTQLNNARALKSDAESKARLIREMLQSGKPIEASEVLNSELTRRLSEQRVTLRAQLAEQSSTLLNNHPRIKELRAQLADIDHQLREEASKLSRSFDNDARIAGGRVDGLSASLEQLKKQASSTNTQDVQLRALEREAKSQRDLLESYLAKYREANTRENIDTAPADSRIISRASVSNTPAYPKKLPIVLIATLATLMLSAGAIATGELLRITAPRAVAAFVSSAAAIRAPAAAIAPIAAAEPVFEPAPAYEPEPVPAFRAPEPEVLPKPSETRLSEMEQLAADLCRAGDAARKVTVLGTASNESITCTALALARLIARAARVVVVDLSAPSQVLSTASVDPAAPGLAELMMGEASFAQVITRDQRSRAHLVTSGRPGSDRGLLQSPRLTLAIDALLRVYDHVLLDAGTASDLPAELLTAQARAVVVPDPSMATEARTLMCDQLKAVGFSDVAMLSAPVQSPDAVEPDPRVVAA</sequence>
<feature type="transmembrane region" description="Helical" evidence="7">
    <location>
        <begin position="68"/>
        <end position="87"/>
    </location>
</feature>
<dbReference type="GO" id="GO:0004713">
    <property type="term" value="F:protein tyrosine kinase activity"/>
    <property type="evidence" value="ECO:0007669"/>
    <property type="project" value="TreeGrafter"/>
</dbReference>
<feature type="coiled-coil region" evidence="6">
    <location>
        <begin position="250"/>
        <end position="307"/>
    </location>
</feature>
<keyword evidence="2" id="KW-1003">Cell membrane</keyword>
<organism evidence="10 11">
    <name type="scientific">Bradyrhizobium sediminis</name>
    <dbReference type="NCBI Taxonomy" id="2840469"/>
    <lineage>
        <taxon>Bacteria</taxon>
        <taxon>Pseudomonadati</taxon>
        <taxon>Pseudomonadota</taxon>
        <taxon>Alphaproteobacteria</taxon>
        <taxon>Hyphomicrobiales</taxon>
        <taxon>Nitrobacteraceae</taxon>
        <taxon>Bradyrhizobium</taxon>
    </lineage>
</organism>
<dbReference type="EMBL" id="CP076136">
    <property type="protein sequence ID" value="QWG25713.1"/>
    <property type="molecule type" value="Genomic_DNA"/>
</dbReference>
<dbReference type="Pfam" id="PF13807">
    <property type="entry name" value="GNVR"/>
    <property type="match status" value="1"/>
</dbReference>
<dbReference type="SUPFAM" id="SSF52540">
    <property type="entry name" value="P-loop containing nucleoside triphosphate hydrolases"/>
    <property type="match status" value="1"/>
</dbReference>
<evidence type="ECO:0000256" key="6">
    <source>
        <dbReference type="SAM" id="Coils"/>
    </source>
</evidence>
<reference evidence="10 11" key="1">
    <citation type="submission" date="2021-06" db="EMBL/GenBank/DDBJ databases">
        <title>Bradyrhizobium sp. S2-11-4 Genome sequencing.</title>
        <authorList>
            <person name="Jin L."/>
        </authorList>
    </citation>
    <scope>NUCLEOTIDE SEQUENCE [LARGE SCALE GENOMIC DNA]</scope>
    <source>
        <strain evidence="10 11">S2-11-4</strain>
    </source>
</reference>
<dbReference type="InterPro" id="IPR032807">
    <property type="entry name" value="GNVR"/>
</dbReference>
<dbReference type="PANTHER" id="PTHR32309:SF13">
    <property type="entry name" value="FERRIC ENTEROBACTIN TRANSPORT PROTEIN FEPE"/>
    <property type="match status" value="1"/>
</dbReference>
<feature type="coiled-coil region" evidence="6">
    <location>
        <begin position="360"/>
        <end position="440"/>
    </location>
</feature>
<protein>
    <submittedName>
        <fullName evidence="10">Exopolysaccharide transport family protein</fullName>
    </submittedName>
</protein>
<dbReference type="RefSeq" id="WP_215606434.1">
    <property type="nucleotide sequence ID" value="NZ_CP076136.1"/>
</dbReference>
<keyword evidence="11" id="KW-1185">Reference proteome</keyword>
<dbReference type="PANTHER" id="PTHR32309">
    <property type="entry name" value="TYROSINE-PROTEIN KINASE"/>
    <property type="match status" value="1"/>
</dbReference>
<name>A0A975P264_9BRAD</name>